<accession>Q0YQJ7</accession>
<evidence type="ECO:0000313" key="21">
    <source>
        <dbReference type="Proteomes" id="UP000004162"/>
    </source>
</evidence>
<evidence type="ECO:0000256" key="11">
    <source>
        <dbReference type="ARBA" id="ARBA00022679"/>
    </source>
</evidence>
<keyword evidence="14" id="KW-0067">ATP-binding</keyword>
<feature type="binding site" evidence="19">
    <location>
        <position position="61"/>
    </location>
    <ligand>
        <name>GTP</name>
        <dbReference type="ChEBI" id="CHEBI:37565"/>
    </ligand>
</feature>
<evidence type="ECO:0000256" key="2">
    <source>
        <dbReference type="ARBA" id="ARBA00000711"/>
    </source>
</evidence>
<dbReference type="Proteomes" id="UP000004162">
    <property type="component" value="Unassembled WGS sequence"/>
</dbReference>
<comment type="catalytic activity">
    <reaction evidence="3">
        <text>adenosylcob(III)inamide + GTP = adenosylcob(III)inamide phosphate + GDP + H(+)</text>
        <dbReference type="Rhea" id="RHEA:15765"/>
        <dbReference type="ChEBI" id="CHEBI:2480"/>
        <dbReference type="ChEBI" id="CHEBI:15378"/>
        <dbReference type="ChEBI" id="CHEBI:37565"/>
        <dbReference type="ChEBI" id="CHEBI:58189"/>
        <dbReference type="ChEBI" id="CHEBI:58502"/>
        <dbReference type="EC" id="2.7.1.156"/>
    </reaction>
</comment>
<evidence type="ECO:0000256" key="3">
    <source>
        <dbReference type="ARBA" id="ARBA00001522"/>
    </source>
</evidence>
<evidence type="ECO:0000256" key="8">
    <source>
        <dbReference type="ARBA" id="ARBA00012016"/>
    </source>
</evidence>
<evidence type="ECO:0000256" key="17">
    <source>
        <dbReference type="ARBA" id="ARBA00030571"/>
    </source>
</evidence>
<dbReference type="GO" id="GO:0005525">
    <property type="term" value="F:GTP binding"/>
    <property type="evidence" value="ECO:0007669"/>
    <property type="project" value="UniProtKB-KW"/>
</dbReference>
<name>Q0YQJ7_9CHLB</name>
<dbReference type="Pfam" id="PF02283">
    <property type="entry name" value="CobU"/>
    <property type="match status" value="1"/>
</dbReference>
<sequence>MSKVMYVTGGARSGKSTFALQLAADYRNRVFVATAEPFDDEMQHRIGRHQEERSNRFMTLEEPLFPQRAFRNLPLGTDVVLFDCLTMWTRNLTHHLEDHRAIDEQITHFLDVLQKPPCDVILVSKEIGMGDLPDSAISRQFRDAAGMINQKVAAIATEAWLLCSGLSVRLK</sequence>
<evidence type="ECO:0000256" key="9">
    <source>
        <dbReference type="ARBA" id="ARBA00012523"/>
    </source>
</evidence>
<keyword evidence="13" id="KW-0418">Kinase</keyword>
<dbReference type="OrthoDB" id="9799422at2"/>
<dbReference type="PANTHER" id="PTHR34848">
    <property type="match status" value="1"/>
</dbReference>
<dbReference type="SUPFAM" id="SSF52540">
    <property type="entry name" value="P-loop containing nucleoside triphosphate hydrolases"/>
    <property type="match status" value="1"/>
</dbReference>
<evidence type="ECO:0000256" key="7">
    <source>
        <dbReference type="ARBA" id="ARBA00007490"/>
    </source>
</evidence>
<comment type="similarity">
    <text evidence="7">Belongs to the CobU/CobP family.</text>
</comment>
<feature type="binding site" evidence="19">
    <location>
        <begin position="9"/>
        <end position="16"/>
    </location>
    <ligand>
        <name>GTP</name>
        <dbReference type="ChEBI" id="CHEBI:37565"/>
    </ligand>
</feature>
<comment type="caution">
    <text evidence="20">The sequence shown here is derived from an EMBL/GenBank/DDBJ whole genome shotgun (WGS) entry which is preliminary data.</text>
</comment>
<keyword evidence="10" id="KW-0169">Cobalamin biosynthesis</keyword>
<evidence type="ECO:0000256" key="13">
    <source>
        <dbReference type="ARBA" id="ARBA00022777"/>
    </source>
</evidence>
<dbReference type="GO" id="GO:0043752">
    <property type="term" value="F:adenosylcobinamide kinase activity"/>
    <property type="evidence" value="ECO:0007669"/>
    <property type="project" value="UniProtKB-EC"/>
</dbReference>
<dbReference type="EMBL" id="AASE01000017">
    <property type="protein sequence ID" value="EAT58566.1"/>
    <property type="molecule type" value="Genomic_DNA"/>
</dbReference>
<dbReference type="GO" id="GO:0009236">
    <property type="term" value="P:cobalamin biosynthetic process"/>
    <property type="evidence" value="ECO:0007669"/>
    <property type="project" value="UniProtKB-UniPathway"/>
</dbReference>
<feature type="binding site" evidence="19">
    <location>
        <position position="83"/>
    </location>
    <ligand>
        <name>GTP</name>
        <dbReference type="ChEBI" id="CHEBI:37565"/>
    </ligand>
</feature>
<dbReference type="PANTHER" id="PTHR34848:SF1">
    <property type="entry name" value="BIFUNCTIONAL ADENOSYLCOBALAMIN BIOSYNTHESIS PROTEIN COBU"/>
    <property type="match status" value="1"/>
</dbReference>
<evidence type="ECO:0000256" key="16">
    <source>
        <dbReference type="ARBA" id="ARBA00029570"/>
    </source>
</evidence>
<evidence type="ECO:0000256" key="5">
    <source>
        <dbReference type="ARBA" id="ARBA00004692"/>
    </source>
</evidence>
<evidence type="ECO:0000313" key="20">
    <source>
        <dbReference type="EMBL" id="EAT58566.1"/>
    </source>
</evidence>
<dbReference type="GO" id="GO:0005524">
    <property type="term" value="F:ATP binding"/>
    <property type="evidence" value="ECO:0007669"/>
    <property type="project" value="UniProtKB-KW"/>
</dbReference>
<evidence type="ECO:0000256" key="18">
    <source>
        <dbReference type="PIRSR" id="PIRSR006135-1"/>
    </source>
</evidence>
<evidence type="ECO:0000256" key="15">
    <source>
        <dbReference type="ARBA" id="ARBA00023134"/>
    </source>
</evidence>
<feature type="active site" description="GMP-histidine intermediate" evidence="18">
    <location>
        <position position="49"/>
    </location>
</feature>
<proteinExistence type="inferred from homology"/>
<evidence type="ECO:0000256" key="1">
    <source>
        <dbReference type="ARBA" id="ARBA00000312"/>
    </source>
</evidence>
<dbReference type="EC" id="2.7.1.156" evidence="8"/>
<evidence type="ECO:0000256" key="14">
    <source>
        <dbReference type="ARBA" id="ARBA00022840"/>
    </source>
</evidence>
<dbReference type="AlphaFoldDB" id="Q0YQJ7"/>
<comment type="catalytic activity">
    <reaction evidence="1">
        <text>adenosylcob(III)inamide + ATP = adenosylcob(III)inamide phosphate + ADP + H(+)</text>
        <dbReference type="Rhea" id="RHEA:15769"/>
        <dbReference type="ChEBI" id="CHEBI:2480"/>
        <dbReference type="ChEBI" id="CHEBI:15378"/>
        <dbReference type="ChEBI" id="CHEBI:30616"/>
        <dbReference type="ChEBI" id="CHEBI:58502"/>
        <dbReference type="ChEBI" id="CHEBI:456216"/>
        <dbReference type="EC" id="2.7.1.156"/>
    </reaction>
</comment>
<comment type="function">
    <text evidence="4">Catalyzes ATP-dependent phosphorylation of adenosylcobinamide and addition of GMP to adenosylcobinamide phosphate.</text>
</comment>
<protein>
    <recommendedName>
        <fullName evidence="16">Adenosylcobinamide kinase</fullName>
        <ecNumber evidence="8">2.7.1.156</ecNumber>
        <ecNumber evidence="9">2.7.7.62</ecNumber>
    </recommendedName>
    <alternativeName>
        <fullName evidence="17">Adenosylcobinamide-phosphate guanylyltransferase</fullName>
    </alternativeName>
</protein>
<keyword evidence="12 19" id="KW-0547">Nucleotide-binding</keyword>
<dbReference type="PIRSF" id="PIRSF006135">
    <property type="entry name" value="CobU"/>
    <property type="match status" value="1"/>
</dbReference>
<evidence type="ECO:0000256" key="10">
    <source>
        <dbReference type="ARBA" id="ARBA00022573"/>
    </source>
</evidence>
<dbReference type="RefSeq" id="WP_006366841.1">
    <property type="nucleotide sequence ID" value="NZ_AASE01000017.1"/>
</dbReference>
<dbReference type="InterPro" id="IPR003203">
    <property type="entry name" value="CobU/CobP"/>
</dbReference>
<keyword evidence="15 19" id="KW-0342">GTP-binding</keyword>
<comment type="catalytic activity">
    <reaction evidence="2">
        <text>adenosylcob(III)inamide phosphate + GTP + H(+) = adenosylcob(III)inamide-GDP + diphosphate</text>
        <dbReference type="Rhea" id="RHEA:22712"/>
        <dbReference type="ChEBI" id="CHEBI:15378"/>
        <dbReference type="ChEBI" id="CHEBI:33019"/>
        <dbReference type="ChEBI" id="CHEBI:37565"/>
        <dbReference type="ChEBI" id="CHEBI:58502"/>
        <dbReference type="ChEBI" id="CHEBI:60487"/>
        <dbReference type="EC" id="2.7.7.62"/>
    </reaction>
</comment>
<evidence type="ECO:0000256" key="12">
    <source>
        <dbReference type="ARBA" id="ARBA00022741"/>
    </source>
</evidence>
<keyword evidence="21" id="KW-1185">Reference proteome</keyword>
<dbReference type="UniPathway" id="UPA00148">
    <property type="reaction ID" value="UER00236"/>
</dbReference>
<dbReference type="CDD" id="cd00544">
    <property type="entry name" value="CobU"/>
    <property type="match status" value="1"/>
</dbReference>
<gene>
    <name evidence="20" type="ORF">CferDRAFT_0594</name>
</gene>
<keyword evidence="11" id="KW-0808">Transferase</keyword>
<dbReference type="InterPro" id="IPR027417">
    <property type="entry name" value="P-loop_NTPase"/>
</dbReference>
<evidence type="ECO:0000256" key="6">
    <source>
        <dbReference type="ARBA" id="ARBA00005159"/>
    </source>
</evidence>
<evidence type="ECO:0000256" key="4">
    <source>
        <dbReference type="ARBA" id="ARBA00003889"/>
    </source>
</evidence>
<organism evidence="20 21">
    <name type="scientific">Chlorobium ferrooxidans DSM 13031</name>
    <dbReference type="NCBI Taxonomy" id="377431"/>
    <lineage>
        <taxon>Bacteria</taxon>
        <taxon>Pseudomonadati</taxon>
        <taxon>Chlorobiota</taxon>
        <taxon>Chlorobiia</taxon>
        <taxon>Chlorobiales</taxon>
        <taxon>Chlorobiaceae</taxon>
        <taxon>Chlorobium/Pelodictyon group</taxon>
        <taxon>Chlorobium</taxon>
    </lineage>
</organism>
<dbReference type="GO" id="GO:0008820">
    <property type="term" value="F:cobinamide phosphate guanylyltransferase activity"/>
    <property type="evidence" value="ECO:0007669"/>
    <property type="project" value="UniProtKB-EC"/>
</dbReference>
<reference evidence="20 21" key="2">
    <citation type="submission" date="2006-07" db="EMBL/GenBank/DDBJ databases">
        <title>Sequencing of the draft genome and assembly of Chlorobium ferroxidans DSM 13031.</title>
        <authorList>
            <consortium name="US DOE Joint Genome Institute (JGI-PGF)"/>
            <person name="Copeland A."/>
            <person name="Lucas S."/>
            <person name="Lapidus A."/>
            <person name="Barry K."/>
            <person name="Glavina del Rio T."/>
            <person name="Dalin E."/>
            <person name="Tice H."/>
            <person name="Bruce D."/>
            <person name="Pitluck S."/>
            <person name="Richardson P."/>
        </authorList>
    </citation>
    <scope>NUCLEOTIDE SEQUENCE [LARGE SCALE GENOMIC DNA]</scope>
    <source>
        <strain evidence="20 21">DSM 13031</strain>
    </source>
</reference>
<dbReference type="EC" id="2.7.7.62" evidence="9"/>
<comment type="pathway">
    <text evidence="6">Cofactor biosynthesis; adenosylcobalamin biosynthesis; adenosylcobalamin from cob(II)yrinate a,c-diamide: step 5/7.</text>
</comment>
<reference evidence="20 21" key="1">
    <citation type="submission" date="2006-07" db="EMBL/GenBank/DDBJ databases">
        <title>Annotation of the draft genome assembly of Chlorobium ferroxidans DSM 13031.</title>
        <authorList>
            <consortium name="US DOE Joint Genome Institute (JGI-ORNL)"/>
            <person name="Larimer F."/>
            <person name="Land M."/>
            <person name="Hauser L."/>
        </authorList>
    </citation>
    <scope>NUCLEOTIDE SEQUENCE [LARGE SCALE GENOMIC DNA]</scope>
    <source>
        <strain evidence="20 21">DSM 13031</strain>
    </source>
</reference>
<feature type="binding site" evidence="19">
    <location>
        <begin position="33"/>
        <end position="35"/>
    </location>
    <ligand>
        <name>GTP</name>
        <dbReference type="ChEBI" id="CHEBI:37565"/>
    </ligand>
</feature>
<dbReference type="Gene3D" id="3.40.50.300">
    <property type="entry name" value="P-loop containing nucleotide triphosphate hydrolases"/>
    <property type="match status" value="1"/>
</dbReference>
<evidence type="ECO:0000256" key="19">
    <source>
        <dbReference type="PIRSR" id="PIRSR006135-2"/>
    </source>
</evidence>
<comment type="pathway">
    <text evidence="5">Cofactor biosynthesis; adenosylcobalamin biosynthesis; adenosylcobalamin from cob(II)yrinate a,c-diamide: step 6/7.</text>
</comment>